<evidence type="ECO:0000313" key="5">
    <source>
        <dbReference type="Proteomes" id="UP000887229"/>
    </source>
</evidence>
<dbReference type="CDD" id="cd00067">
    <property type="entry name" value="GAL4"/>
    <property type="match status" value="1"/>
</dbReference>
<dbReference type="InterPro" id="IPR053181">
    <property type="entry name" value="EcdB-like_regulator"/>
</dbReference>
<keyword evidence="1" id="KW-0539">Nucleus</keyword>
<dbReference type="Proteomes" id="UP000887229">
    <property type="component" value="Unassembled WGS sequence"/>
</dbReference>
<feature type="compositionally biased region" description="Low complexity" evidence="2">
    <location>
        <begin position="144"/>
        <end position="153"/>
    </location>
</feature>
<dbReference type="Gene3D" id="4.10.240.10">
    <property type="entry name" value="Zn(2)-C6 fungal-type DNA-binding domain"/>
    <property type="match status" value="1"/>
</dbReference>
<evidence type="ECO:0000313" key="4">
    <source>
        <dbReference type="EMBL" id="KAG9250354.1"/>
    </source>
</evidence>
<dbReference type="EMBL" id="MU251279">
    <property type="protein sequence ID" value="KAG9250354.1"/>
    <property type="molecule type" value="Genomic_DNA"/>
</dbReference>
<protein>
    <recommendedName>
        <fullName evidence="3">Zn(2)-C6 fungal-type domain-containing protein</fullName>
    </recommendedName>
</protein>
<dbReference type="OrthoDB" id="4356994at2759"/>
<keyword evidence="5" id="KW-1185">Reference proteome</keyword>
<name>A0A9P7ZDX7_9HYPO</name>
<evidence type="ECO:0000256" key="2">
    <source>
        <dbReference type="SAM" id="MobiDB-lite"/>
    </source>
</evidence>
<dbReference type="InterPro" id="IPR036864">
    <property type="entry name" value="Zn2-C6_fun-type_DNA-bd_sf"/>
</dbReference>
<dbReference type="RefSeq" id="XP_046114278.1">
    <property type="nucleotide sequence ID" value="XM_046261681.1"/>
</dbReference>
<evidence type="ECO:0000259" key="3">
    <source>
        <dbReference type="PROSITE" id="PS50048"/>
    </source>
</evidence>
<dbReference type="AlphaFoldDB" id="A0A9P7ZDX7"/>
<dbReference type="PANTHER" id="PTHR47785">
    <property type="entry name" value="ZN(II)2CYS6 TRANSCRIPTION FACTOR (EUROFUNG)-RELATED-RELATED"/>
    <property type="match status" value="1"/>
</dbReference>
<organism evidence="4 5">
    <name type="scientific">Emericellopsis atlantica</name>
    <dbReference type="NCBI Taxonomy" id="2614577"/>
    <lineage>
        <taxon>Eukaryota</taxon>
        <taxon>Fungi</taxon>
        <taxon>Dikarya</taxon>
        <taxon>Ascomycota</taxon>
        <taxon>Pezizomycotina</taxon>
        <taxon>Sordariomycetes</taxon>
        <taxon>Hypocreomycetidae</taxon>
        <taxon>Hypocreales</taxon>
        <taxon>Bionectriaceae</taxon>
        <taxon>Emericellopsis</taxon>
    </lineage>
</organism>
<dbReference type="GO" id="GO:0000981">
    <property type="term" value="F:DNA-binding transcription factor activity, RNA polymerase II-specific"/>
    <property type="evidence" value="ECO:0007669"/>
    <property type="project" value="InterPro"/>
</dbReference>
<dbReference type="SMART" id="SM00066">
    <property type="entry name" value="GAL4"/>
    <property type="match status" value="1"/>
</dbReference>
<dbReference type="GeneID" id="70292584"/>
<dbReference type="CDD" id="cd12148">
    <property type="entry name" value="fungal_TF_MHR"/>
    <property type="match status" value="1"/>
</dbReference>
<sequence length="658" mass="74021">MVDNGGPASGLSRTGAVPQQQQPKPPEASNTKKRKVSEDATNATTARNDLSAPPPPIHTRTMAACDACRVSKTRCDAARPVCAKCLKRGRNCVYPDRDPTSMFETWGKKILSALENQSQLLSEVAQSTAHNIHLQQHHQHHHQQQSPQSSHHPPALDDDDPENMSRKDVPWTPITGSDKILNWIVFPRERPAQTLPPSAFVAKPNHWALETASPSVARIYELRDIFFSQVEPKCPLVDVEDLDAYIAEVIEHGFAWTSSSCLVLIVFALAAIWGHYPDDERRLVVSNSAAERYTAAVPEHRIRESSIYLGMAQRRLSAASQDESLVGALCYLLYGNWLQYNFEPIQAWKMFRTASTLWETYNLKCAHGRVQKPKREASLEARCYWTCLKSEYEMRYEIPDLPPCSLQESPSIPFSSSPFSEGVPNGSDHLLHNDSPGSGYSVNFTPSSHYYFLAEISLRRLLNRARHAATMLSPNIDSITAARVADIMHQLEGQLQKWLECLPPALRFNVPPDSWPAPDEPELVKLMRERYVEVRELLYRVFLYICLHGGTRLTHAQAKMYGAKASAGLRLSIYRINTERPFYRHAGSWIACRVRFNQALCLLAAVRGLEMAIESAAYVAVPPTWRECVCMVRDRLETWSDQGGGVGELALLLGWLLK</sequence>
<feature type="domain" description="Zn(2)-C6 fungal-type" evidence="3">
    <location>
        <begin position="64"/>
        <end position="94"/>
    </location>
</feature>
<dbReference type="InterPro" id="IPR001138">
    <property type="entry name" value="Zn2Cys6_DnaBD"/>
</dbReference>
<dbReference type="GO" id="GO:0008270">
    <property type="term" value="F:zinc ion binding"/>
    <property type="evidence" value="ECO:0007669"/>
    <property type="project" value="InterPro"/>
</dbReference>
<evidence type="ECO:0000256" key="1">
    <source>
        <dbReference type="ARBA" id="ARBA00023242"/>
    </source>
</evidence>
<dbReference type="SUPFAM" id="SSF57701">
    <property type="entry name" value="Zn2/Cys6 DNA-binding domain"/>
    <property type="match status" value="1"/>
</dbReference>
<dbReference type="PANTHER" id="PTHR47785:SF5">
    <property type="entry name" value="ZN(II)2CYS6 TRANSCRIPTION FACTOR (EUROFUNG)"/>
    <property type="match status" value="1"/>
</dbReference>
<accession>A0A9P7ZDX7</accession>
<comment type="caution">
    <text evidence="4">The sequence shown here is derived from an EMBL/GenBank/DDBJ whole genome shotgun (WGS) entry which is preliminary data.</text>
</comment>
<feature type="region of interest" description="Disordered" evidence="2">
    <location>
        <begin position="1"/>
        <end position="58"/>
    </location>
</feature>
<dbReference type="PROSITE" id="PS50048">
    <property type="entry name" value="ZN2_CY6_FUNGAL_2"/>
    <property type="match status" value="1"/>
</dbReference>
<feature type="compositionally biased region" description="Polar residues" evidence="2">
    <location>
        <begin position="39"/>
        <end position="48"/>
    </location>
</feature>
<reference evidence="4" key="1">
    <citation type="journal article" date="2021" name="IMA Fungus">
        <title>Genomic characterization of three marine fungi, including Emericellopsis atlantica sp. nov. with signatures of a generalist lifestyle and marine biomass degradation.</title>
        <authorList>
            <person name="Hagestad O.C."/>
            <person name="Hou L."/>
            <person name="Andersen J.H."/>
            <person name="Hansen E.H."/>
            <person name="Altermark B."/>
            <person name="Li C."/>
            <person name="Kuhnert E."/>
            <person name="Cox R.J."/>
            <person name="Crous P.W."/>
            <person name="Spatafora J.W."/>
            <person name="Lail K."/>
            <person name="Amirebrahimi M."/>
            <person name="Lipzen A."/>
            <person name="Pangilinan J."/>
            <person name="Andreopoulos W."/>
            <person name="Hayes R.D."/>
            <person name="Ng V."/>
            <person name="Grigoriev I.V."/>
            <person name="Jackson S.A."/>
            <person name="Sutton T.D.S."/>
            <person name="Dobson A.D.W."/>
            <person name="Rama T."/>
        </authorList>
    </citation>
    <scope>NUCLEOTIDE SEQUENCE</scope>
    <source>
        <strain evidence="4">TS7</strain>
    </source>
</reference>
<dbReference type="Pfam" id="PF00172">
    <property type="entry name" value="Zn_clus"/>
    <property type="match status" value="1"/>
</dbReference>
<proteinExistence type="predicted"/>
<dbReference type="PROSITE" id="PS00463">
    <property type="entry name" value="ZN2_CY6_FUNGAL_1"/>
    <property type="match status" value="1"/>
</dbReference>
<gene>
    <name evidence="4" type="ORF">F5Z01DRAFT_629750</name>
</gene>
<feature type="region of interest" description="Disordered" evidence="2">
    <location>
        <begin position="133"/>
        <end position="173"/>
    </location>
</feature>